<evidence type="ECO:0000313" key="1">
    <source>
        <dbReference type="EMBL" id="EFC36888.1"/>
    </source>
</evidence>
<organism evidence="2">
    <name type="scientific">Naegleria gruberi</name>
    <name type="common">Amoeba</name>
    <dbReference type="NCBI Taxonomy" id="5762"/>
    <lineage>
        <taxon>Eukaryota</taxon>
        <taxon>Discoba</taxon>
        <taxon>Heterolobosea</taxon>
        <taxon>Tetramitia</taxon>
        <taxon>Eutetramitia</taxon>
        <taxon>Vahlkampfiidae</taxon>
        <taxon>Naegleria</taxon>
    </lineage>
</organism>
<gene>
    <name evidence="1" type="ORF">NAEGRDRAFT_54061</name>
</gene>
<reference evidence="1 2" key="1">
    <citation type="journal article" date="2010" name="Cell">
        <title>The genome of Naegleria gruberi illuminates early eukaryotic versatility.</title>
        <authorList>
            <person name="Fritz-Laylin L.K."/>
            <person name="Prochnik S.E."/>
            <person name="Ginger M.L."/>
            <person name="Dacks J.B."/>
            <person name="Carpenter M.L."/>
            <person name="Field M.C."/>
            <person name="Kuo A."/>
            <person name="Paredez A."/>
            <person name="Chapman J."/>
            <person name="Pham J."/>
            <person name="Shu S."/>
            <person name="Neupane R."/>
            <person name="Cipriano M."/>
            <person name="Mancuso J."/>
            <person name="Tu H."/>
            <person name="Salamov A."/>
            <person name="Lindquist E."/>
            <person name="Shapiro H."/>
            <person name="Lucas S."/>
            <person name="Grigoriev I.V."/>
            <person name="Cande W.Z."/>
            <person name="Fulton C."/>
            <person name="Rokhsar D.S."/>
            <person name="Dawson S.C."/>
        </authorList>
    </citation>
    <scope>NUCLEOTIDE SEQUENCE [LARGE SCALE GENOMIC DNA]</scope>
    <source>
        <strain evidence="1 2">NEG-M</strain>
    </source>
</reference>
<dbReference type="AlphaFoldDB" id="D2W1X9"/>
<dbReference type="RefSeq" id="XP_002669632.1">
    <property type="nucleotide sequence ID" value="XM_002669586.1"/>
</dbReference>
<dbReference type="OMA" id="HADESCH"/>
<dbReference type="EMBL" id="GG738924">
    <property type="protein sequence ID" value="EFC36888.1"/>
    <property type="molecule type" value="Genomic_DNA"/>
</dbReference>
<proteinExistence type="predicted"/>
<dbReference type="Proteomes" id="UP000006671">
    <property type="component" value="Unassembled WGS sequence"/>
</dbReference>
<dbReference type="InParanoid" id="D2W1X9"/>
<dbReference type="VEuPathDB" id="AmoebaDB:NAEGRDRAFT_54061"/>
<sequence length="335" mass="38675">MESLINAIPTEVLEDVVCSFLDVKSLFSLLKINRSLRSILLSSSSVWENSLRSMIKHQEDEFKLSEKELNVGRVMRKLFDEFSLQIKEFKEKDTMSGIMNYLQEEEFRKVYDDHQENAYFFLVCLFKTFSFDRSGFPISIPSYINSYEHEAHHSSVDFTNNDHCFHSCHKHLNGDWETCIVGKKLMQEFRYFWAIHLTNYHNEGSNAWGIVIGIDDKENQSRNSTSSAIHYYIGKESSNGVGYCVHSHSKSYRGQCEYSRANNNQEGDVIGVEFYQKGLDVNMKFYTCFGDSIVDYQYSLAKDVVGFQPAVSIVSRMVVSILPWDGSVETLKKLA</sequence>
<dbReference type="OrthoDB" id="10335193at2759"/>
<dbReference type="InterPro" id="IPR036047">
    <property type="entry name" value="F-box-like_dom_sf"/>
</dbReference>
<dbReference type="GeneID" id="8856166"/>
<dbReference type="KEGG" id="ngr:NAEGRDRAFT_54061"/>
<name>D2W1X9_NAEGR</name>
<dbReference type="SUPFAM" id="SSF81383">
    <property type="entry name" value="F-box domain"/>
    <property type="match status" value="1"/>
</dbReference>
<keyword evidence="2" id="KW-1185">Reference proteome</keyword>
<protein>
    <submittedName>
        <fullName evidence="1">Predicted protein</fullName>
    </submittedName>
</protein>
<accession>D2W1X9</accession>
<evidence type="ECO:0000313" key="2">
    <source>
        <dbReference type="Proteomes" id="UP000006671"/>
    </source>
</evidence>